<dbReference type="GO" id="GO:0042795">
    <property type="term" value="P:snRNA transcription by RNA polymerase II"/>
    <property type="evidence" value="ECO:0007669"/>
    <property type="project" value="TreeGrafter"/>
</dbReference>
<protein>
    <submittedName>
        <fullName evidence="2 3">Uncharacterized protein LOC110750618 isoform X1</fullName>
    </submittedName>
</protein>
<sequence>MDLTPFKRDIDELIDAFAEGESTSLADMKRIWLSKKFSYIYEARPSTNLAFFMQSLYAHSIGYIIGTATLSHKLGGLYCLFCLYETQPFKPPFKIYLSLEELKKLRKLVINAKEHDLRVVSALVKRMLEKNVFLFGSVDTNEGSFTETVDQLTQLQNARVQVAYKELFANTKIEDFLHMDLGMEVDLNMLKKMSTDYAEAKKIAINEASKVVDVQDIKHISEDKELVGDAVEKMVGHWDAQRELFYQQTGANQKLPEGEQQLEPKQLQLHLQLLSDDENFDQELEQLLSET</sequence>
<dbReference type="GO" id="GO:0042796">
    <property type="term" value="P:snRNA transcription by RNA polymerase III"/>
    <property type="evidence" value="ECO:0007669"/>
    <property type="project" value="TreeGrafter"/>
</dbReference>
<dbReference type="InterPro" id="IPR019188">
    <property type="entry name" value="SNAPC1"/>
</dbReference>
<name>A0A6P5RY51_PRUAV</name>
<reference evidence="2 3" key="1">
    <citation type="submission" date="2025-04" db="UniProtKB">
        <authorList>
            <consortium name="RefSeq"/>
        </authorList>
    </citation>
    <scope>IDENTIFICATION</scope>
</reference>
<proteinExistence type="predicted"/>
<evidence type="ECO:0000313" key="3">
    <source>
        <dbReference type="RefSeq" id="XP_021806668.1"/>
    </source>
</evidence>
<dbReference type="GO" id="GO:0043565">
    <property type="term" value="F:sequence-specific DNA binding"/>
    <property type="evidence" value="ECO:0007669"/>
    <property type="project" value="TreeGrafter"/>
</dbReference>
<dbReference type="GeneID" id="110750618"/>
<dbReference type="GO" id="GO:0019185">
    <property type="term" value="C:snRNA-activating protein complex"/>
    <property type="evidence" value="ECO:0007669"/>
    <property type="project" value="TreeGrafter"/>
</dbReference>
<dbReference type="KEGG" id="pavi:110750618"/>
<dbReference type="Proteomes" id="UP000515124">
    <property type="component" value="Unplaced"/>
</dbReference>
<keyword evidence="1" id="KW-1185">Reference proteome</keyword>
<dbReference type="RefSeq" id="XP_021806668.1">
    <property type="nucleotide sequence ID" value="XM_021950976.1"/>
</dbReference>
<dbReference type="AlphaFoldDB" id="A0A6P5RY51"/>
<dbReference type="Pfam" id="PF09808">
    <property type="entry name" value="SNAPC1"/>
    <property type="match status" value="1"/>
</dbReference>
<organism evidence="1 3">
    <name type="scientific">Prunus avium</name>
    <name type="common">Cherry</name>
    <name type="synonym">Cerasus avium</name>
    <dbReference type="NCBI Taxonomy" id="42229"/>
    <lineage>
        <taxon>Eukaryota</taxon>
        <taxon>Viridiplantae</taxon>
        <taxon>Streptophyta</taxon>
        <taxon>Embryophyta</taxon>
        <taxon>Tracheophyta</taxon>
        <taxon>Spermatophyta</taxon>
        <taxon>Magnoliopsida</taxon>
        <taxon>eudicotyledons</taxon>
        <taxon>Gunneridae</taxon>
        <taxon>Pentapetalae</taxon>
        <taxon>rosids</taxon>
        <taxon>fabids</taxon>
        <taxon>Rosales</taxon>
        <taxon>Rosaceae</taxon>
        <taxon>Amygdaloideae</taxon>
        <taxon>Amygdaleae</taxon>
        <taxon>Prunus</taxon>
    </lineage>
</organism>
<evidence type="ECO:0000313" key="1">
    <source>
        <dbReference type="Proteomes" id="UP000515124"/>
    </source>
</evidence>
<accession>A0A6P5RY51</accession>
<dbReference type="PANTHER" id="PTHR15131:SF3">
    <property type="entry name" value="SNRNA-ACTIVATING PROTEIN COMPLEX SUBUNIT 1"/>
    <property type="match status" value="1"/>
</dbReference>
<dbReference type="RefSeq" id="XP_021806667.1">
    <property type="nucleotide sequence ID" value="XM_021950975.1"/>
</dbReference>
<dbReference type="Gramene" id="Pav_sc0000195.1_g460.1.mk:mrna">
    <property type="protein sequence ID" value="Pav_sc0000195.1_g460.1.mk:mrna"/>
    <property type="gene ID" value="Pav_sc0000195.1_g460.1.mk"/>
</dbReference>
<gene>
    <name evidence="2 3" type="primary">LOC110750618</name>
</gene>
<dbReference type="PANTHER" id="PTHR15131">
    <property type="entry name" value="SMALL NUCLEAR RNA ACTIVATING COMPLEX, POLYPEPTIDE 1"/>
    <property type="match status" value="1"/>
</dbReference>
<evidence type="ECO:0000313" key="2">
    <source>
        <dbReference type="RefSeq" id="XP_021806667.1"/>
    </source>
</evidence>